<dbReference type="Proteomes" id="UP001175228">
    <property type="component" value="Unassembled WGS sequence"/>
</dbReference>
<reference evidence="1" key="1">
    <citation type="submission" date="2023-06" db="EMBL/GenBank/DDBJ databases">
        <authorList>
            <consortium name="Lawrence Berkeley National Laboratory"/>
            <person name="Ahrendt S."/>
            <person name="Sahu N."/>
            <person name="Indic B."/>
            <person name="Wong-Bajracharya J."/>
            <person name="Merenyi Z."/>
            <person name="Ke H.-M."/>
            <person name="Monk M."/>
            <person name="Kocsube S."/>
            <person name="Drula E."/>
            <person name="Lipzen A."/>
            <person name="Balint B."/>
            <person name="Henrissat B."/>
            <person name="Andreopoulos B."/>
            <person name="Martin F.M."/>
            <person name="Harder C.B."/>
            <person name="Rigling D."/>
            <person name="Ford K.L."/>
            <person name="Foster G.D."/>
            <person name="Pangilinan J."/>
            <person name="Papanicolaou A."/>
            <person name="Barry K."/>
            <person name="LaButti K."/>
            <person name="Viragh M."/>
            <person name="Koriabine M."/>
            <person name="Yan M."/>
            <person name="Riley R."/>
            <person name="Champramary S."/>
            <person name="Plett K.L."/>
            <person name="Tsai I.J."/>
            <person name="Slot J."/>
            <person name="Sipos G."/>
            <person name="Plett J."/>
            <person name="Nagy L.G."/>
            <person name="Grigoriev I.V."/>
        </authorList>
    </citation>
    <scope>NUCLEOTIDE SEQUENCE</scope>
    <source>
        <strain evidence="1">HWK02</strain>
    </source>
</reference>
<sequence>MPLICFLQSIRRKVAETSRANLLQSTEIVRCCRIIIQEVHSTDFDKDRDFGSIESVFKKAEEALESARTNKSDVCEAFENVTNSIVEVGRSMQIDSLLDIQERMNKLKINDKHVGDQKSLRFHKHLKHLARSPVKESPRITIDIRVRRDIDDESKQEIIEIQGKGNDTLDIVLLSMKLNRSSRMWQNLHFYDRTFPLALKELVAEPNHRLVEPLPFDRVLSEIPRLSKHLVLYCLHDHESGNHILLRCQSLRSFTNLWKITLHSTFILKDVCGTIEHAERFTDVSHAEVRITTKHLSSGSVREEIQGVWPGLLRELHKSFGTAPNICWTIEVPHYSPNNPSPSNASKLAMPKPKAWLAQNNESSSTLPSITSTLVPSLPSAYVEKKGKPGRSSWFTALVEKFTV</sequence>
<keyword evidence="2" id="KW-1185">Reference proteome</keyword>
<evidence type="ECO:0000313" key="1">
    <source>
        <dbReference type="EMBL" id="KAK0500505.1"/>
    </source>
</evidence>
<proteinExistence type="predicted"/>
<dbReference type="AlphaFoldDB" id="A0AA39V0F3"/>
<gene>
    <name evidence="1" type="ORF">EDD18DRAFT_1150322</name>
</gene>
<protein>
    <submittedName>
        <fullName evidence="1">Uncharacterized protein</fullName>
    </submittedName>
</protein>
<dbReference type="EMBL" id="JAUEPU010000008">
    <property type="protein sequence ID" value="KAK0500505.1"/>
    <property type="molecule type" value="Genomic_DNA"/>
</dbReference>
<name>A0AA39V0F3_9AGAR</name>
<comment type="caution">
    <text evidence="1">The sequence shown here is derived from an EMBL/GenBank/DDBJ whole genome shotgun (WGS) entry which is preliminary data.</text>
</comment>
<accession>A0AA39V0F3</accession>
<evidence type="ECO:0000313" key="2">
    <source>
        <dbReference type="Proteomes" id="UP001175228"/>
    </source>
</evidence>
<organism evidence="1 2">
    <name type="scientific">Armillaria luteobubalina</name>
    <dbReference type="NCBI Taxonomy" id="153913"/>
    <lineage>
        <taxon>Eukaryota</taxon>
        <taxon>Fungi</taxon>
        <taxon>Dikarya</taxon>
        <taxon>Basidiomycota</taxon>
        <taxon>Agaricomycotina</taxon>
        <taxon>Agaricomycetes</taxon>
        <taxon>Agaricomycetidae</taxon>
        <taxon>Agaricales</taxon>
        <taxon>Marasmiineae</taxon>
        <taxon>Physalacriaceae</taxon>
        <taxon>Armillaria</taxon>
    </lineage>
</organism>